<evidence type="ECO:0000259" key="1">
    <source>
        <dbReference type="Pfam" id="PF20254"/>
    </source>
</evidence>
<proteinExistence type="predicted"/>
<evidence type="ECO:0000313" key="2">
    <source>
        <dbReference type="EMBL" id="ANS31960.1"/>
    </source>
</evidence>
<organism evidence="2 3">
    <name type="scientific">Rhodococcus opacus</name>
    <name type="common">Nocardia opaca</name>
    <dbReference type="NCBI Taxonomy" id="37919"/>
    <lineage>
        <taxon>Bacteria</taxon>
        <taxon>Bacillati</taxon>
        <taxon>Actinomycetota</taxon>
        <taxon>Actinomycetes</taxon>
        <taxon>Mycobacteriales</taxon>
        <taxon>Nocardiaceae</taxon>
        <taxon>Rhodococcus</taxon>
    </lineage>
</organism>
<dbReference type="EMBL" id="CP009112">
    <property type="protein sequence ID" value="ANS31960.1"/>
    <property type="molecule type" value="Genomic_DNA"/>
</dbReference>
<dbReference type="Pfam" id="PF20254">
    <property type="entry name" value="DMFA2_C"/>
    <property type="match status" value="1"/>
</dbReference>
<name>A0A1B1KHB6_RHOOP</name>
<geneLocation type="plasmid" evidence="3">
    <name>pr1cp1</name>
</geneLocation>
<dbReference type="AlphaFoldDB" id="A0A1B1KHB6"/>
<keyword evidence="2" id="KW-0614">Plasmid</keyword>
<evidence type="ECO:0000313" key="3">
    <source>
        <dbReference type="Proteomes" id="UP000186108"/>
    </source>
</evidence>
<reference evidence="2 3" key="1">
    <citation type="submission" date="2014-07" db="EMBL/GenBank/DDBJ databases">
        <authorList>
            <person name="Zhang J.E."/>
            <person name="Yang H."/>
            <person name="Guo J."/>
            <person name="Deng Z."/>
            <person name="Luo H."/>
            <person name="Luo M."/>
            <person name="Zhao B."/>
        </authorList>
    </citation>
    <scope>NUCLEOTIDE SEQUENCE [LARGE SCALE GENOMIC DNA]</scope>
    <source>
        <strain evidence="2 3">1CP</strain>
        <plasmid evidence="3">Plasmid pr1cp1</plasmid>
    </source>
</reference>
<feature type="domain" description="N,N-dimethylformamidase beta subunit-like C-terminal" evidence="1">
    <location>
        <begin position="305"/>
        <end position="725"/>
    </location>
</feature>
<gene>
    <name evidence="2" type="ORF">R1CP_36770</name>
</gene>
<protein>
    <recommendedName>
        <fullName evidence="1">N,N-dimethylformamidase beta subunit-like C-terminal domain-containing protein</fullName>
    </recommendedName>
</protein>
<accession>A0A1B1KHB6</accession>
<dbReference type="RefSeq" id="WP_155773086.1">
    <property type="nucleotide sequence ID" value="NZ_CP009112.1"/>
</dbReference>
<dbReference type="InterPro" id="IPR046540">
    <property type="entry name" value="DMFA2_C"/>
</dbReference>
<dbReference type="PATRIC" id="fig|37919.13.peg.7747"/>
<dbReference type="Proteomes" id="UP000186108">
    <property type="component" value="Plasmid pR1CP1"/>
</dbReference>
<sequence>MNALPVRAYTDKLSYEAGDGLTLHVDTCSESVDVRLVRMLDSGSSNSDLDYNVPWSAAGTYHASSQLSCVGSFMSGDVSQTSTTDGVQFTLGAYVWSSNFDSPHRQTIIAANDSAAVSIVLAIEDRALTLTAIDDEVELWSVTATERIIDHSWYFVAGAFDGLFAHVWLEPVDSLYGRSGHDQRRASVDRLSIENATVGARRPESIERTGQLCRGRACDNLNAKVEAPFIARRALPSSDVRRMAASELTPADVFGDTLIAEWDFAPRDAGEDREIARALVGGQPDGLFVNLPARGVTGRHFTGDVITYTQRPSEFAAAHFHETDLIDVGWNPTLHEQLPEDLESGVYGVVVSARDGSGSDTTPIVVVPKSSDQRNRIAVLLPTFSYLAYANENLFNGLDTSAMTDQEVLVAAEDEAHVGDSSFGLSMYDTHPDGSGVIYSSARRQIVNLRRGYRMWLNNAGRGFSADMYLVEWLARQGFTVDVITDHEVHVRGAAYLEPYATIISGSHPEYTSRSMLTTLQQYRDDGGSLMYLGGNGWYWVTGVYSEDPLIAEIRRGYAGIRCWESYPGEVTLMSTGEPGGLWRHRGCAPQKLVGVGMAAQGWGSSEPYYRTNVQRPDLKWILDGVEENPIGSYGASMGGAAGDELDRADRALGTPPGAVVLASSRDHSNFYQRALEEIAMNLPGHGGGQQDPDVRADIVYFQTPAGGEAFSVGSIAWSGALLHNNADNGVSRITANVIRRFVNTRS</sequence>